<dbReference type="Pfam" id="PF13417">
    <property type="entry name" value="GST_N_3"/>
    <property type="match status" value="1"/>
</dbReference>
<dbReference type="EMBL" id="JMQM01000001">
    <property type="protein sequence ID" value="KFB10526.1"/>
    <property type="molecule type" value="Genomic_DNA"/>
</dbReference>
<keyword evidence="3" id="KW-1185">Reference proteome</keyword>
<dbReference type="GO" id="GO:0016740">
    <property type="term" value="F:transferase activity"/>
    <property type="evidence" value="ECO:0007669"/>
    <property type="project" value="UniProtKB-KW"/>
</dbReference>
<dbReference type="SUPFAM" id="SSF47616">
    <property type="entry name" value="GST C-terminal domain-like"/>
    <property type="match status" value="1"/>
</dbReference>
<dbReference type="eggNOG" id="COG0625">
    <property type="taxonomic scope" value="Bacteria"/>
</dbReference>
<dbReference type="CDD" id="cd03038">
    <property type="entry name" value="GST_N_etherase_LigE"/>
    <property type="match status" value="1"/>
</dbReference>
<keyword evidence="2" id="KW-0808">Transferase</keyword>
<dbReference type="InterPro" id="IPR054416">
    <property type="entry name" value="GST_UstS-like_C"/>
</dbReference>
<dbReference type="STRING" id="472175.EL18_01563"/>
<sequence length="240" mass="27194">MLICREVGEAMSIKLYDLVGHDEKRPFSPHCWKVAFALAHKGLEFESVPARFRDIQSLEDGASRTVPLIRDGEQVISESFRIALYLDEAYPDLPPLFKGEGTVPLTRFIERWAHQTVYAQIARMILGDLFAILDEGDREYFRKTREARFGQKLEDVPVGREERLPAFRASLDPLRSMVERQAFIAGEEPCFADYIIAGGFQWARVSSSFQLLETDDPVAGWFERCLDLYGGLARSIAAAA</sequence>
<dbReference type="Gene3D" id="3.40.30.10">
    <property type="entry name" value="Glutaredoxin"/>
    <property type="match status" value="1"/>
</dbReference>
<dbReference type="PROSITE" id="PS50404">
    <property type="entry name" value="GST_NTER"/>
    <property type="match status" value="1"/>
</dbReference>
<organism evidence="2 3">
    <name type="scientific">Nitratireductor basaltis</name>
    <dbReference type="NCBI Taxonomy" id="472175"/>
    <lineage>
        <taxon>Bacteria</taxon>
        <taxon>Pseudomonadati</taxon>
        <taxon>Pseudomonadota</taxon>
        <taxon>Alphaproteobacteria</taxon>
        <taxon>Hyphomicrobiales</taxon>
        <taxon>Phyllobacteriaceae</taxon>
        <taxon>Nitratireductor</taxon>
    </lineage>
</organism>
<dbReference type="PATRIC" id="fig|472175.3.peg.1571"/>
<dbReference type="Proteomes" id="UP000053675">
    <property type="component" value="Unassembled WGS sequence"/>
</dbReference>
<evidence type="ECO:0000313" key="3">
    <source>
        <dbReference type="Proteomes" id="UP000053675"/>
    </source>
</evidence>
<dbReference type="Gene3D" id="1.20.1050.10">
    <property type="match status" value="1"/>
</dbReference>
<dbReference type="AlphaFoldDB" id="A0A084UC40"/>
<dbReference type="Pfam" id="PF22041">
    <property type="entry name" value="GST_C_7"/>
    <property type="match status" value="1"/>
</dbReference>
<name>A0A084UC40_9HYPH</name>
<dbReference type="CDD" id="cd03202">
    <property type="entry name" value="GST_C_etherase_LigE"/>
    <property type="match status" value="1"/>
</dbReference>
<comment type="caution">
    <text evidence="2">The sequence shown here is derived from an EMBL/GenBank/DDBJ whole genome shotgun (WGS) entry which is preliminary data.</text>
</comment>
<protein>
    <submittedName>
        <fullName evidence="2">Glutathione S-transferase domain-containing protein</fullName>
    </submittedName>
</protein>
<reference evidence="2 3" key="1">
    <citation type="submission" date="2014-05" db="EMBL/GenBank/DDBJ databases">
        <title>Draft Genome Sequence of Nitratireductor basaltis Strain UMTGB225, A Marine Bacterium Isolated from Green Barrel Tunicate.</title>
        <authorList>
            <person name="Gan H.Y."/>
        </authorList>
    </citation>
    <scope>NUCLEOTIDE SEQUENCE [LARGE SCALE GENOMIC DNA]</scope>
    <source>
        <strain evidence="2 3">UMTGB225</strain>
    </source>
</reference>
<dbReference type="SUPFAM" id="SSF52833">
    <property type="entry name" value="Thioredoxin-like"/>
    <property type="match status" value="1"/>
</dbReference>
<dbReference type="InterPro" id="IPR036249">
    <property type="entry name" value="Thioredoxin-like_sf"/>
</dbReference>
<proteinExistence type="predicted"/>
<dbReference type="InterPro" id="IPR036282">
    <property type="entry name" value="Glutathione-S-Trfase_C_sf"/>
</dbReference>
<accession>A0A084UC40</accession>
<evidence type="ECO:0000313" key="2">
    <source>
        <dbReference type="EMBL" id="KFB10526.1"/>
    </source>
</evidence>
<gene>
    <name evidence="2" type="ORF">EL18_01563</name>
</gene>
<feature type="domain" description="GST N-terminal" evidence="1">
    <location>
        <begin position="18"/>
        <end position="94"/>
    </location>
</feature>
<dbReference type="InterPro" id="IPR004045">
    <property type="entry name" value="Glutathione_S-Trfase_N"/>
</dbReference>
<evidence type="ECO:0000259" key="1">
    <source>
        <dbReference type="PROSITE" id="PS50404"/>
    </source>
</evidence>